<name>A0ABM4BG50_HYDVU</name>
<dbReference type="RefSeq" id="XP_065647969.1">
    <property type="nucleotide sequence ID" value="XM_065791897.1"/>
</dbReference>
<evidence type="ECO:0000313" key="2">
    <source>
        <dbReference type="RefSeq" id="XP_065647969.1"/>
    </source>
</evidence>
<dbReference type="GeneID" id="136077647"/>
<evidence type="ECO:0000313" key="1">
    <source>
        <dbReference type="Proteomes" id="UP001652625"/>
    </source>
</evidence>
<sequence>MKIKLTHSRKEECMICNYTTAADSNNKEKKVKENCDKTVGRRTHEKKTCYFFLILKVMIVKYSRRYLENKMKHHFDVSAVNIFDDGFEDEEDNEFVPMSKSSILKNMQILKRRIINS</sequence>
<organism evidence="1 2">
    <name type="scientific">Hydra vulgaris</name>
    <name type="common">Hydra</name>
    <name type="synonym">Hydra attenuata</name>
    <dbReference type="NCBI Taxonomy" id="6087"/>
    <lineage>
        <taxon>Eukaryota</taxon>
        <taxon>Metazoa</taxon>
        <taxon>Cnidaria</taxon>
        <taxon>Hydrozoa</taxon>
        <taxon>Hydroidolina</taxon>
        <taxon>Anthoathecata</taxon>
        <taxon>Aplanulata</taxon>
        <taxon>Hydridae</taxon>
        <taxon>Hydra</taxon>
    </lineage>
</organism>
<keyword evidence="1" id="KW-1185">Reference proteome</keyword>
<reference evidence="2" key="1">
    <citation type="submission" date="2025-08" db="UniProtKB">
        <authorList>
            <consortium name="RefSeq"/>
        </authorList>
    </citation>
    <scope>IDENTIFICATION</scope>
</reference>
<dbReference type="Proteomes" id="UP001652625">
    <property type="component" value="Chromosome 03"/>
</dbReference>
<accession>A0ABM4BG50</accession>
<protein>
    <submittedName>
        <fullName evidence="2">Uncharacterized protein LOC136077647</fullName>
    </submittedName>
</protein>
<gene>
    <name evidence="2" type="primary">LOC136077647</name>
</gene>
<proteinExistence type="predicted"/>